<dbReference type="EMBL" id="BLJE01000001">
    <property type="protein sequence ID" value="GFE64151.1"/>
    <property type="molecule type" value="Genomic_DNA"/>
</dbReference>
<feature type="signal peptide" evidence="2">
    <location>
        <begin position="1"/>
        <end position="24"/>
    </location>
</feature>
<gene>
    <name evidence="3" type="ORF">KIN_12250</name>
</gene>
<evidence type="ECO:0000313" key="4">
    <source>
        <dbReference type="Proteomes" id="UP000436822"/>
    </source>
</evidence>
<evidence type="ECO:0000256" key="2">
    <source>
        <dbReference type="SAM" id="SignalP"/>
    </source>
</evidence>
<organism evidence="3 4">
    <name type="scientific">Litoreibacter roseus</name>
    <dbReference type="NCBI Taxonomy" id="2601869"/>
    <lineage>
        <taxon>Bacteria</taxon>
        <taxon>Pseudomonadati</taxon>
        <taxon>Pseudomonadota</taxon>
        <taxon>Alphaproteobacteria</taxon>
        <taxon>Rhodobacterales</taxon>
        <taxon>Roseobacteraceae</taxon>
        <taxon>Litoreibacter</taxon>
    </lineage>
</organism>
<keyword evidence="1" id="KW-0472">Membrane</keyword>
<dbReference type="RefSeq" id="WP_159805019.1">
    <property type="nucleotide sequence ID" value="NZ_BLJE01000001.1"/>
</dbReference>
<accession>A0A6N6JCT4</accession>
<dbReference type="AlphaFoldDB" id="A0A6N6JCT4"/>
<keyword evidence="4" id="KW-1185">Reference proteome</keyword>
<evidence type="ECO:0000313" key="3">
    <source>
        <dbReference type="EMBL" id="GFE64151.1"/>
    </source>
</evidence>
<keyword evidence="2" id="KW-0732">Signal</keyword>
<keyword evidence="1" id="KW-1133">Transmembrane helix</keyword>
<proteinExistence type="predicted"/>
<evidence type="ECO:0008006" key="5">
    <source>
        <dbReference type="Google" id="ProtNLM"/>
    </source>
</evidence>
<protein>
    <recommendedName>
        <fullName evidence="5">VPLPA-CTERM protein sorting domain-containing protein</fullName>
    </recommendedName>
</protein>
<evidence type="ECO:0000256" key="1">
    <source>
        <dbReference type="SAM" id="Phobius"/>
    </source>
</evidence>
<comment type="caution">
    <text evidence="3">The sequence shown here is derived from an EMBL/GenBank/DDBJ whole genome shotgun (WGS) entry which is preliminary data.</text>
</comment>
<sequence>MKNLILRTALGAALLGAGAVASVAATVGITGVETSITVTAPLGDLGLSATNFGASSVEIIDETPVFSFAITGGSVDLDSSAAMIAHNGSGLTLTAGDISASVGDFLIDTAAALVSGTVNGGETFVPLFNLGSAEDDRGIEIFATETLASTLTAVFDAPDLSGALFGFASPELELADTPDMAPIPLPAGFPLLAGGLVLLGLMRRKA</sequence>
<reference evidence="3 4" key="1">
    <citation type="submission" date="2019-12" db="EMBL/GenBank/DDBJ databases">
        <title>Litoreibacter badius sp. nov., a novel bacteriochlorophyll a-containing bacterium in the genus Litoreibacter.</title>
        <authorList>
            <person name="Kanamuro M."/>
            <person name="Takabe Y."/>
            <person name="Mori K."/>
            <person name="Takaichi S."/>
            <person name="Hanada S."/>
        </authorList>
    </citation>
    <scope>NUCLEOTIDE SEQUENCE [LARGE SCALE GENOMIC DNA]</scope>
    <source>
        <strain evidence="3 4">K6</strain>
    </source>
</reference>
<feature type="transmembrane region" description="Helical" evidence="1">
    <location>
        <begin position="183"/>
        <end position="202"/>
    </location>
</feature>
<dbReference type="OrthoDB" id="7562052at2"/>
<keyword evidence="1" id="KW-0812">Transmembrane</keyword>
<dbReference type="Proteomes" id="UP000436822">
    <property type="component" value="Unassembled WGS sequence"/>
</dbReference>
<feature type="chain" id="PRO_5027110463" description="VPLPA-CTERM protein sorting domain-containing protein" evidence="2">
    <location>
        <begin position="25"/>
        <end position="206"/>
    </location>
</feature>
<name>A0A6N6JCT4_9RHOB</name>